<dbReference type="Proteomes" id="UP001305521">
    <property type="component" value="Chromosome"/>
</dbReference>
<dbReference type="InterPro" id="IPR023119">
    <property type="entry name" value="Multihaem_cyt_PRC_cyt_su-like"/>
</dbReference>
<dbReference type="PIRSF" id="PIRSF000017">
    <property type="entry name" value="RC_cytochrome"/>
    <property type="match status" value="1"/>
</dbReference>
<evidence type="ECO:0000256" key="3">
    <source>
        <dbReference type="ARBA" id="ARBA00022448"/>
    </source>
</evidence>
<evidence type="ECO:0000256" key="4">
    <source>
        <dbReference type="ARBA" id="ARBA00022531"/>
    </source>
</evidence>
<reference evidence="10 11" key="1">
    <citation type="submission" date="2023-11" db="EMBL/GenBank/DDBJ databases">
        <title>Arctic aerobic anoxygenic photoheterotroph Sediminicoccus rosea KRV36 adapts its photosynthesis to long days of polar summer.</title>
        <authorList>
            <person name="Tomasch J."/>
            <person name="Kopejtka K."/>
            <person name="Bily T."/>
            <person name="Gardiner A.T."/>
            <person name="Gardian Z."/>
            <person name="Shivaramu S."/>
            <person name="Koblizek M."/>
            <person name="Engelhardt F."/>
            <person name="Kaftan D."/>
        </authorList>
    </citation>
    <scope>NUCLEOTIDE SEQUENCE [LARGE SCALE GENOMIC DNA]</scope>
    <source>
        <strain evidence="10 11">R-30</strain>
    </source>
</reference>
<keyword evidence="6 9" id="KW-0479">Metal-binding</keyword>
<comment type="PTM">
    <text evidence="9">Binds 4 heme groups per subunit.</text>
</comment>
<dbReference type="SUPFAM" id="SSF48695">
    <property type="entry name" value="Multiheme cytochromes"/>
    <property type="match status" value="1"/>
</dbReference>
<keyword evidence="8 9" id="KW-0408">Iron</keyword>
<dbReference type="CDD" id="cd09224">
    <property type="entry name" value="CytoC_RC"/>
    <property type="match status" value="1"/>
</dbReference>
<dbReference type="NCBIfam" id="NF040706">
    <property type="entry name" value="photo_cyt_PufC"/>
    <property type="match status" value="1"/>
</dbReference>
<name>A0ABZ0PQ84_9PROT</name>
<keyword evidence="9" id="KW-0674">Reaction center</keyword>
<keyword evidence="7 9" id="KW-0249">Electron transport</keyword>
<evidence type="ECO:0000256" key="2">
    <source>
        <dbReference type="ARBA" id="ARBA00015978"/>
    </source>
</evidence>
<keyword evidence="11" id="KW-1185">Reference proteome</keyword>
<keyword evidence="3 9" id="KW-0813">Transport</keyword>
<dbReference type="EMBL" id="CP137852">
    <property type="protein sequence ID" value="WPB87622.1"/>
    <property type="molecule type" value="Genomic_DNA"/>
</dbReference>
<keyword evidence="4 9" id="KW-0602">Photosynthesis</keyword>
<organism evidence="10 11">
    <name type="scientific">Sediminicoccus rosea</name>
    <dbReference type="NCBI Taxonomy" id="1225128"/>
    <lineage>
        <taxon>Bacteria</taxon>
        <taxon>Pseudomonadati</taxon>
        <taxon>Pseudomonadota</taxon>
        <taxon>Alphaproteobacteria</taxon>
        <taxon>Acetobacterales</taxon>
        <taxon>Roseomonadaceae</taxon>
        <taxon>Sediminicoccus</taxon>
    </lineage>
</organism>
<sequence length="354" mass="38968">MKFNLIFGGVVAAVAALAFFVVTFERPPVATEQGGFRGTSMGRVDNPRTVAALTARNQAPPALEPAEDDPTSPRASEIYENVRVLGHLSVEQFGRIMQAMTEWVYPGEGPNQGCNGCHVEGNFAAEGMYQKTVARRMLQMVQTINTTYNSHVQQVGVTCYTCHRGQAVPAAVWATSPPNARLHRLLSTAPEQNRPVAANALSSLPTDPFTPYLLRDNPIGVQSSTSRQADNNASILGTEWTYSLMMHMSSSLGVNCTFCHNSRNFSGWQDSTPQRVTAWHGIRMVRAINNDYIEPLRPEFPPHRLGPLGDTLKVNCTTCHQGINEPLRGARMLQDYPELNPLPRRAGLEQPARN</sequence>
<evidence type="ECO:0000256" key="9">
    <source>
        <dbReference type="PIRNR" id="PIRNR000017"/>
    </source>
</evidence>
<accession>A0ABZ0PQ84</accession>
<dbReference type="InterPro" id="IPR036280">
    <property type="entry name" value="Multihaem_cyt_sf"/>
</dbReference>
<proteinExistence type="predicted"/>
<gene>
    <name evidence="10" type="primary">pufC</name>
    <name evidence="10" type="ORF">R9Z33_12240</name>
</gene>
<comment type="function">
    <text evidence="1 9">The reaction center of purple bacteria contains a tightly bound cytochrome molecule which re-reduces the photo oxidized primary electron donor.</text>
</comment>
<dbReference type="RefSeq" id="WP_318651574.1">
    <property type="nucleotide sequence ID" value="NZ_CP137852.1"/>
</dbReference>
<evidence type="ECO:0000313" key="11">
    <source>
        <dbReference type="Proteomes" id="UP001305521"/>
    </source>
</evidence>
<dbReference type="Gene3D" id="1.10.468.10">
    <property type="entry name" value="Photosynthetic Reaction Center, subunit C, domain 2"/>
    <property type="match status" value="2"/>
</dbReference>
<protein>
    <recommendedName>
        <fullName evidence="2 9">Photosynthetic reaction center cytochrome c subunit</fullName>
    </recommendedName>
</protein>
<evidence type="ECO:0000256" key="5">
    <source>
        <dbReference type="ARBA" id="ARBA00022617"/>
    </source>
</evidence>
<keyword evidence="5 9" id="KW-0349">Heme</keyword>
<evidence type="ECO:0000256" key="7">
    <source>
        <dbReference type="ARBA" id="ARBA00022982"/>
    </source>
</evidence>
<evidence type="ECO:0000256" key="6">
    <source>
        <dbReference type="ARBA" id="ARBA00022723"/>
    </source>
</evidence>
<dbReference type="Pfam" id="PF02276">
    <property type="entry name" value="CytoC_RC"/>
    <property type="match status" value="1"/>
</dbReference>
<dbReference type="InterPro" id="IPR003158">
    <property type="entry name" value="Photosyn_RC_cyt_c-su"/>
</dbReference>
<evidence type="ECO:0000313" key="10">
    <source>
        <dbReference type="EMBL" id="WPB87622.1"/>
    </source>
</evidence>
<evidence type="ECO:0000256" key="1">
    <source>
        <dbReference type="ARBA" id="ARBA00003196"/>
    </source>
</evidence>
<evidence type="ECO:0000256" key="8">
    <source>
        <dbReference type="ARBA" id="ARBA00023004"/>
    </source>
</evidence>